<reference evidence="12" key="1">
    <citation type="submission" date="2020-01" db="EMBL/GenBank/DDBJ databases">
        <authorList>
            <person name="Meier V. D."/>
            <person name="Meier V D."/>
        </authorList>
    </citation>
    <scope>NUCLEOTIDE SEQUENCE</scope>
    <source>
        <strain evidence="12">HLG_WM_MAG_08</strain>
    </source>
</reference>
<feature type="active site" description="O-(5'-phospho-DNA)-tyrosine intermediate" evidence="8">
    <location>
        <position position="307"/>
    </location>
</feature>
<feature type="site" description="Interaction with DNA" evidence="8">
    <location>
        <position position="147"/>
    </location>
</feature>
<feature type="compositionally biased region" description="Basic and acidic residues" evidence="9">
    <location>
        <begin position="843"/>
        <end position="853"/>
    </location>
</feature>
<gene>
    <name evidence="8" type="primary">topA</name>
    <name evidence="12" type="ORF">HELGO_WM21318</name>
</gene>
<dbReference type="SMART" id="SM00493">
    <property type="entry name" value="TOPRIM"/>
    <property type="match status" value="1"/>
</dbReference>
<feature type="region of interest" description="Interaction with DNA" evidence="8">
    <location>
        <begin position="167"/>
        <end position="172"/>
    </location>
</feature>
<dbReference type="InterPro" id="IPR003602">
    <property type="entry name" value="Topo_IA_DNA-bd_dom"/>
</dbReference>
<dbReference type="NCBIfam" id="NF006451">
    <property type="entry name" value="PRK08780.1"/>
    <property type="match status" value="1"/>
</dbReference>
<evidence type="ECO:0000256" key="8">
    <source>
        <dbReference type="HAMAP-Rule" id="MF_00952"/>
    </source>
</evidence>
<dbReference type="GO" id="GO:0046872">
    <property type="term" value="F:metal ion binding"/>
    <property type="evidence" value="ECO:0007669"/>
    <property type="project" value="UniProtKB-KW"/>
</dbReference>
<accession>A0A6S6TQ18</accession>
<dbReference type="GO" id="GO:0003917">
    <property type="term" value="F:DNA topoisomerase type I (single strand cut, ATP-independent) activity"/>
    <property type="evidence" value="ECO:0007669"/>
    <property type="project" value="UniProtKB-UniRule"/>
</dbReference>
<feature type="site" description="Interaction with DNA" evidence="8">
    <location>
        <position position="501"/>
    </location>
</feature>
<dbReference type="NCBIfam" id="TIGR01051">
    <property type="entry name" value="topA_bact"/>
    <property type="match status" value="1"/>
</dbReference>
<dbReference type="InterPro" id="IPR013825">
    <property type="entry name" value="Topo_IA_cen_sub2"/>
</dbReference>
<dbReference type="AlphaFoldDB" id="A0A6S6TQ18"/>
<dbReference type="PANTHER" id="PTHR42785">
    <property type="entry name" value="DNA TOPOISOMERASE, TYPE IA, CORE"/>
    <property type="match status" value="1"/>
</dbReference>
<feature type="region of interest" description="Disordered" evidence="9">
    <location>
        <begin position="829"/>
        <end position="897"/>
    </location>
</feature>
<evidence type="ECO:0000256" key="7">
    <source>
        <dbReference type="ARBA" id="ARBA00023235"/>
    </source>
</evidence>
<comment type="similarity">
    <text evidence="2 8">Belongs to the type IA topoisomerase family.</text>
</comment>
<evidence type="ECO:0000256" key="3">
    <source>
        <dbReference type="ARBA" id="ARBA00022723"/>
    </source>
</evidence>
<dbReference type="InterPro" id="IPR006171">
    <property type="entry name" value="TOPRIM_dom"/>
</dbReference>
<evidence type="ECO:0000256" key="2">
    <source>
        <dbReference type="ARBA" id="ARBA00009446"/>
    </source>
</evidence>
<dbReference type="GO" id="GO:0006265">
    <property type="term" value="P:DNA topological change"/>
    <property type="evidence" value="ECO:0007669"/>
    <property type="project" value="UniProtKB-UniRule"/>
</dbReference>
<keyword evidence="3" id="KW-0479">Metal-binding</keyword>
<dbReference type="InterPro" id="IPR025589">
    <property type="entry name" value="Toprim_C_rpt"/>
</dbReference>
<dbReference type="Pfam" id="PF01751">
    <property type="entry name" value="Toprim"/>
    <property type="match status" value="1"/>
</dbReference>
<dbReference type="InterPro" id="IPR023405">
    <property type="entry name" value="Topo_IA_core_domain"/>
</dbReference>
<evidence type="ECO:0000313" key="12">
    <source>
        <dbReference type="EMBL" id="CAA6820197.1"/>
    </source>
</evidence>
<dbReference type="SMART" id="SM00437">
    <property type="entry name" value="TOP1Ac"/>
    <property type="match status" value="1"/>
</dbReference>
<sequence>MSENLVIVESPAKGKTIEKYLGKGFTVLASYGHVRDLIPKEGAVDTENGFAMKYDIIDRNKRHFDAIAKVLKKADTLYLATDPDREGEAISWHLYELLKERGLLENKEVHRVVFHEITKNAVQAAINTPRELAIDLVDAQQARRALDYLVGFNLSPLLWRKIKRGLSAGRVQSPALRMIVEREIEIDKFIPQEYWSLIAQTDKDSIPFSAKLHTLDDNRLDQFDINDAEGANSVRDRLLKAADGKLTVQKVEKKQRKRNPAAPFTTSTLQQEAVRKLRFSSQRAMRTAQQLYEGIDLGSGPVGLITYMRTDSVTLAGEAVTELRELIEQRYGADKVPEAPRQYKNKSKNAQEAHEAVRPTSCFHVPDEIKSYLSDDQYKLYQLIWKRTVACQMIHAIIDTVSVNLAAEPGSFFRASGSTIRDPGFLAVYEEGIDDKKSEKENILPPMTEGDKLPLHDIEANQHFTEPPPRFSEASLVKTLEEYGIGRPSTYASIISTLQAREYVELEQRRFTPTDIGRIVNKFLTDHFTRYVDYDFTANLEDQLDSISRGETEWIPVLEQFWEPFHELVEDKMESVQRSDVLQPREIGIDPKSGKPISVRMGRFGPFVQIGTRDDEEKPTFASLRAGMKMDDVTLEDAIELFKLPRKLGETAEGHSISASIGRFGPYIRYSNNFVSLKDDDDPYTVTLERALVLIEEKKAADLAKILQDFGGELQILKGRWGPFVTDGIIKARLGKDVDPMSIDKEKALEMIANAPPPKGRAAIKAKKLAEKRAADLEKLIKDLGDDVKIIKGRWGPVVTNGIKKVRLAKVDKDIDPMTVTKAQAIEIIANAPPPKPRAKPKTAAEKEAEAKKAPAKKTATKKVTAKKKPAAKKAPAKKPAAKAADSDKSDNPPTES</sequence>
<dbReference type="GO" id="GO:0003677">
    <property type="term" value="F:DNA binding"/>
    <property type="evidence" value="ECO:0007669"/>
    <property type="project" value="UniProtKB-KW"/>
</dbReference>
<feature type="site" description="Interaction with DNA" evidence="8">
    <location>
        <position position="143"/>
    </location>
</feature>
<feature type="domain" description="Topo IA-type catalytic" evidence="11">
    <location>
        <begin position="133"/>
        <end position="569"/>
    </location>
</feature>
<dbReference type="InterPro" id="IPR028612">
    <property type="entry name" value="Topoisom_1_IA"/>
</dbReference>
<dbReference type="SMART" id="SM00436">
    <property type="entry name" value="TOP1Bc"/>
    <property type="match status" value="1"/>
</dbReference>
<feature type="compositionally biased region" description="Basic residues" evidence="9">
    <location>
        <begin position="854"/>
        <end position="881"/>
    </location>
</feature>
<comment type="subunit">
    <text evidence="8">Monomer.</text>
</comment>
<comment type="caution">
    <text evidence="8">Lacks conserved residue(s) required for the propagation of feature annotation.</text>
</comment>
<dbReference type="PANTHER" id="PTHR42785:SF1">
    <property type="entry name" value="DNA TOPOISOMERASE"/>
    <property type="match status" value="1"/>
</dbReference>
<dbReference type="HAMAP" id="MF_00952">
    <property type="entry name" value="Topoisom_1_prok"/>
    <property type="match status" value="1"/>
</dbReference>
<name>A0A6S6TQ18_9GAMM</name>
<dbReference type="InterPro" id="IPR013824">
    <property type="entry name" value="Topo_IA_cen_sub1"/>
</dbReference>
<feature type="site" description="Interaction with DNA" evidence="8">
    <location>
        <position position="159"/>
    </location>
</feature>
<organism evidence="12">
    <name type="scientific">uncultured Thiotrichaceae bacterium</name>
    <dbReference type="NCBI Taxonomy" id="298394"/>
    <lineage>
        <taxon>Bacteria</taxon>
        <taxon>Pseudomonadati</taxon>
        <taxon>Pseudomonadota</taxon>
        <taxon>Gammaproteobacteria</taxon>
        <taxon>Thiotrichales</taxon>
        <taxon>Thiotrichaceae</taxon>
        <taxon>environmental samples</taxon>
    </lineage>
</organism>
<comment type="function">
    <text evidence="8">Releases the supercoiling and torsional tension of DNA, which is introduced during the DNA replication and transcription, by transiently cleaving and rejoining one strand of the DNA duplex. Introduces a single-strand break via transesterification at a target site in duplex DNA. The scissile phosphodiester is attacked by the catalytic tyrosine of the enzyme, resulting in the formation of a DNA-(5'-phosphotyrosyl)-enzyme intermediate and the expulsion of a 3'-OH DNA strand. The free DNA strand then undergoes passage around the unbroken strand, thus removing DNA supercoils. Finally, in the religation step, the DNA 3'-OH attacks the covalent intermediate to expel the active-site tyrosine and restore the DNA phosphodiester backbone.</text>
</comment>
<dbReference type="PROSITE" id="PS00396">
    <property type="entry name" value="TOPO_IA_1"/>
    <property type="match status" value="1"/>
</dbReference>
<dbReference type="PROSITE" id="PS50880">
    <property type="entry name" value="TOPRIM"/>
    <property type="match status" value="1"/>
</dbReference>
<keyword evidence="6 8" id="KW-0238">DNA-binding</keyword>
<dbReference type="CDD" id="cd03363">
    <property type="entry name" value="TOPRIM_TopoIA_TopoI"/>
    <property type="match status" value="1"/>
</dbReference>
<feature type="site" description="Interaction with DNA" evidence="8">
    <location>
        <position position="33"/>
    </location>
</feature>
<evidence type="ECO:0000256" key="4">
    <source>
        <dbReference type="ARBA" id="ARBA00022842"/>
    </source>
</evidence>
<evidence type="ECO:0000256" key="5">
    <source>
        <dbReference type="ARBA" id="ARBA00023029"/>
    </source>
</evidence>
<dbReference type="InterPro" id="IPR034149">
    <property type="entry name" value="TOPRIM_TopoI"/>
</dbReference>
<feature type="site" description="Interaction with DNA" evidence="8">
    <location>
        <position position="309"/>
    </location>
</feature>
<feature type="site" description="Interaction with DNA" evidence="8">
    <location>
        <position position="144"/>
    </location>
</feature>
<keyword evidence="4" id="KW-0460">Magnesium</keyword>
<keyword evidence="7 8" id="KW-0413">Isomerase</keyword>
<evidence type="ECO:0000259" key="11">
    <source>
        <dbReference type="PROSITE" id="PS52039"/>
    </source>
</evidence>
<dbReference type="Gene3D" id="3.40.50.140">
    <property type="match status" value="1"/>
</dbReference>
<dbReference type="InterPro" id="IPR013826">
    <property type="entry name" value="Topo_IA_cen_sub3"/>
</dbReference>
<feature type="domain" description="Toprim" evidence="10">
    <location>
        <begin position="3"/>
        <end position="113"/>
    </location>
</feature>
<comment type="catalytic activity">
    <reaction evidence="1 8">
        <text>ATP-independent breakage of single-stranded DNA, followed by passage and rejoining.</text>
        <dbReference type="EC" id="5.6.2.1"/>
    </reaction>
</comment>
<dbReference type="EC" id="5.6.2.1" evidence="8"/>
<dbReference type="Gene3D" id="1.10.460.10">
    <property type="entry name" value="Topoisomerase I, domain 2"/>
    <property type="match status" value="1"/>
</dbReference>
<proteinExistence type="inferred from homology"/>
<dbReference type="CDD" id="cd00186">
    <property type="entry name" value="TOP1Ac"/>
    <property type="match status" value="1"/>
</dbReference>
<protein>
    <recommendedName>
        <fullName evidence="8">DNA topoisomerase 1</fullName>
        <ecNumber evidence="8">5.6.2.1</ecNumber>
    </recommendedName>
    <alternativeName>
        <fullName evidence="8">DNA topoisomerase I</fullName>
    </alternativeName>
</protein>
<dbReference type="PROSITE" id="PS52039">
    <property type="entry name" value="TOPO_IA_2"/>
    <property type="match status" value="1"/>
</dbReference>
<dbReference type="InterPro" id="IPR003601">
    <property type="entry name" value="Topo_IA_2"/>
</dbReference>
<evidence type="ECO:0000256" key="1">
    <source>
        <dbReference type="ARBA" id="ARBA00000213"/>
    </source>
</evidence>
<dbReference type="Pfam" id="PF01131">
    <property type="entry name" value="Topoisom_bac"/>
    <property type="match status" value="1"/>
</dbReference>
<dbReference type="InterPro" id="IPR023406">
    <property type="entry name" value="Topo_IA_AS"/>
</dbReference>
<dbReference type="PRINTS" id="PR00417">
    <property type="entry name" value="PRTPISMRASEI"/>
</dbReference>
<evidence type="ECO:0000256" key="6">
    <source>
        <dbReference type="ARBA" id="ARBA00023125"/>
    </source>
</evidence>
<evidence type="ECO:0000259" key="10">
    <source>
        <dbReference type="PROSITE" id="PS50880"/>
    </source>
</evidence>
<dbReference type="InterPro" id="IPR005733">
    <property type="entry name" value="TopoI_bac-type"/>
</dbReference>
<keyword evidence="5 8" id="KW-0799">Topoisomerase</keyword>
<dbReference type="InterPro" id="IPR013497">
    <property type="entry name" value="Topo_IA_cen"/>
</dbReference>
<evidence type="ECO:0000256" key="9">
    <source>
        <dbReference type="SAM" id="MobiDB-lite"/>
    </source>
</evidence>
<dbReference type="Pfam" id="PF13368">
    <property type="entry name" value="Toprim_C_rpt"/>
    <property type="match status" value="3"/>
</dbReference>
<dbReference type="SUPFAM" id="SSF56712">
    <property type="entry name" value="Prokaryotic type I DNA topoisomerase"/>
    <property type="match status" value="1"/>
</dbReference>
<dbReference type="Gene3D" id="1.10.290.10">
    <property type="entry name" value="Topoisomerase I, domain 4"/>
    <property type="match status" value="1"/>
</dbReference>
<dbReference type="Gene3D" id="2.70.20.10">
    <property type="entry name" value="Topoisomerase I, domain 3"/>
    <property type="match status" value="1"/>
</dbReference>
<dbReference type="InterPro" id="IPR000380">
    <property type="entry name" value="Topo_IA"/>
</dbReference>
<dbReference type="EMBL" id="CACVAV010000310">
    <property type="protein sequence ID" value="CAA6820197.1"/>
    <property type="molecule type" value="Genomic_DNA"/>
</dbReference>